<evidence type="ECO:0000256" key="10">
    <source>
        <dbReference type="SAM" id="Phobius"/>
    </source>
</evidence>
<keyword evidence="3 10" id="KW-1133">Transmembrane helix</keyword>
<evidence type="ECO:0000256" key="5">
    <source>
        <dbReference type="ARBA" id="ARBA00023136"/>
    </source>
</evidence>
<evidence type="ECO:0000259" key="11">
    <source>
        <dbReference type="PROSITE" id="PS50262"/>
    </source>
</evidence>
<evidence type="ECO:0000256" key="3">
    <source>
        <dbReference type="ARBA" id="ARBA00022989"/>
    </source>
</evidence>
<evidence type="ECO:0000256" key="1">
    <source>
        <dbReference type="ARBA" id="ARBA00004141"/>
    </source>
</evidence>
<dbReference type="InterPro" id="IPR000276">
    <property type="entry name" value="GPCR_Rhodpsn"/>
</dbReference>
<dbReference type="Gene3D" id="1.20.1070.10">
    <property type="entry name" value="Rhodopsin 7-helix transmembrane proteins"/>
    <property type="match status" value="1"/>
</dbReference>
<keyword evidence="5 10" id="KW-0472">Membrane</keyword>
<evidence type="ECO:0000256" key="7">
    <source>
        <dbReference type="ARBA" id="ARBA00023180"/>
    </source>
</evidence>
<keyword evidence="13" id="KW-1185">Reference proteome</keyword>
<dbReference type="PANTHER" id="PTHR24232:SF56">
    <property type="entry name" value="G-PROTEIN COUPLED RECEPTOR 55"/>
    <property type="match status" value="1"/>
</dbReference>
<dbReference type="SUPFAM" id="SSF81321">
    <property type="entry name" value="Family A G protein-coupled receptor-like"/>
    <property type="match status" value="1"/>
</dbReference>
<dbReference type="PROSITE" id="PS00237">
    <property type="entry name" value="G_PROTEIN_RECEP_F1_1"/>
    <property type="match status" value="1"/>
</dbReference>
<accession>A0ABN9HPU5</accession>
<keyword evidence="2 9" id="KW-0812">Transmembrane</keyword>
<feature type="transmembrane region" description="Helical" evidence="10">
    <location>
        <begin position="262"/>
        <end position="284"/>
    </location>
</feature>
<gene>
    <name evidence="12" type="ORF">SPARVUS_LOCUS16533114</name>
</gene>
<feature type="domain" description="G-protein coupled receptors family 1 profile" evidence="11">
    <location>
        <begin position="33"/>
        <end position="282"/>
    </location>
</feature>
<evidence type="ECO:0000313" key="13">
    <source>
        <dbReference type="Proteomes" id="UP001162483"/>
    </source>
</evidence>
<feature type="transmembrane region" description="Helical" evidence="10">
    <location>
        <begin position="131"/>
        <end position="151"/>
    </location>
</feature>
<evidence type="ECO:0000256" key="8">
    <source>
        <dbReference type="ARBA" id="ARBA00023224"/>
    </source>
</evidence>
<evidence type="ECO:0000256" key="6">
    <source>
        <dbReference type="ARBA" id="ARBA00023170"/>
    </source>
</evidence>
<dbReference type="InterPro" id="IPR017452">
    <property type="entry name" value="GPCR_Rhodpsn_7TM"/>
</dbReference>
<evidence type="ECO:0000313" key="12">
    <source>
        <dbReference type="EMBL" id="CAI9623817.1"/>
    </source>
</evidence>
<dbReference type="EMBL" id="CATNWA010021769">
    <property type="protein sequence ID" value="CAI9623817.1"/>
    <property type="molecule type" value="Genomic_DNA"/>
</dbReference>
<comment type="subcellular location">
    <subcellularLocation>
        <location evidence="1">Membrane</location>
        <topology evidence="1">Multi-pass membrane protein</topology>
    </subcellularLocation>
</comment>
<keyword evidence="8 9" id="KW-0807">Transducer</keyword>
<keyword evidence="6 9" id="KW-0675">Receptor</keyword>
<sequence length="309" mass="35662">MSIDSCPYLNTSTILDPIQLVIYIPTFILGFTLNSFALWIFCCSMKKCTEASIYLVNLAILDFFLVMSLPIKIHFSQDKIKVSSHLCGFLQSLYFTNMYGSIYTIMFISLDRYIAILHPFWTRVLRSPKKTIIICVTIWVFVWSVSLFTFFNKQKSENGKCFHNMSDNIWSPNLIIPLEMFGFVIPMTIILYCSIQIIRTLRVPISSSVESEESKAVIVRIIICNLVVFVICFGFTHIGIFLQFLARRQIISDCTVRKHISIFLQVALCISNINCCLDALCYYFSVKEFRAKLKYKPSVTQVENVNTYV</sequence>
<evidence type="ECO:0000256" key="9">
    <source>
        <dbReference type="RuleBase" id="RU000688"/>
    </source>
</evidence>
<comment type="similarity">
    <text evidence="9">Belongs to the G-protein coupled receptor 1 family.</text>
</comment>
<organism evidence="12 13">
    <name type="scientific">Staurois parvus</name>
    <dbReference type="NCBI Taxonomy" id="386267"/>
    <lineage>
        <taxon>Eukaryota</taxon>
        <taxon>Metazoa</taxon>
        <taxon>Chordata</taxon>
        <taxon>Craniata</taxon>
        <taxon>Vertebrata</taxon>
        <taxon>Euteleostomi</taxon>
        <taxon>Amphibia</taxon>
        <taxon>Batrachia</taxon>
        <taxon>Anura</taxon>
        <taxon>Neobatrachia</taxon>
        <taxon>Ranoidea</taxon>
        <taxon>Ranidae</taxon>
        <taxon>Staurois</taxon>
    </lineage>
</organism>
<feature type="transmembrane region" description="Helical" evidence="10">
    <location>
        <begin position="93"/>
        <end position="110"/>
    </location>
</feature>
<feature type="transmembrane region" description="Helical" evidence="10">
    <location>
        <begin position="20"/>
        <end position="41"/>
    </location>
</feature>
<keyword evidence="7" id="KW-0325">Glycoprotein</keyword>
<evidence type="ECO:0000256" key="2">
    <source>
        <dbReference type="ARBA" id="ARBA00022692"/>
    </source>
</evidence>
<comment type="caution">
    <text evidence="12">The sequence shown here is derived from an EMBL/GenBank/DDBJ whole genome shotgun (WGS) entry which is preliminary data.</text>
</comment>
<dbReference type="PRINTS" id="PR00237">
    <property type="entry name" value="GPCRRHODOPSN"/>
</dbReference>
<dbReference type="PROSITE" id="PS50262">
    <property type="entry name" value="G_PROTEIN_RECEP_F1_2"/>
    <property type="match status" value="1"/>
</dbReference>
<evidence type="ECO:0000256" key="4">
    <source>
        <dbReference type="ARBA" id="ARBA00023040"/>
    </source>
</evidence>
<feature type="transmembrane region" description="Helical" evidence="10">
    <location>
        <begin position="53"/>
        <end position="73"/>
    </location>
</feature>
<proteinExistence type="inferred from homology"/>
<dbReference type="PANTHER" id="PTHR24232">
    <property type="entry name" value="G-PROTEIN COUPLED RECEPTOR"/>
    <property type="match status" value="1"/>
</dbReference>
<name>A0ABN9HPU5_9NEOB</name>
<dbReference type="Pfam" id="PF00001">
    <property type="entry name" value="7tm_1"/>
    <property type="match status" value="1"/>
</dbReference>
<reference evidence="12" key="1">
    <citation type="submission" date="2023-05" db="EMBL/GenBank/DDBJ databases">
        <authorList>
            <person name="Stuckert A."/>
        </authorList>
    </citation>
    <scope>NUCLEOTIDE SEQUENCE</scope>
</reference>
<feature type="transmembrane region" description="Helical" evidence="10">
    <location>
        <begin position="174"/>
        <end position="195"/>
    </location>
</feature>
<dbReference type="Proteomes" id="UP001162483">
    <property type="component" value="Unassembled WGS sequence"/>
</dbReference>
<feature type="transmembrane region" description="Helical" evidence="10">
    <location>
        <begin position="216"/>
        <end position="242"/>
    </location>
</feature>
<keyword evidence="4 9" id="KW-0297">G-protein coupled receptor</keyword>
<protein>
    <recommendedName>
        <fullName evidence="11">G-protein coupled receptors family 1 profile domain-containing protein</fullName>
    </recommendedName>
</protein>